<sequence length="66" mass="7658">MHRLLIVALPLRVEKPHYTQRPLGCKDAIFPWQHPRNLLKGMLIQHLGLNQQAARCSQFLSLLHPL</sequence>
<name>A0A2P2LPS9_RHIMU</name>
<organism evidence="1">
    <name type="scientific">Rhizophora mucronata</name>
    <name type="common">Asiatic mangrove</name>
    <dbReference type="NCBI Taxonomy" id="61149"/>
    <lineage>
        <taxon>Eukaryota</taxon>
        <taxon>Viridiplantae</taxon>
        <taxon>Streptophyta</taxon>
        <taxon>Embryophyta</taxon>
        <taxon>Tracheophyta</taxon>
        <taxon>Spermatophyta</taxon>
        <taxon>Magnoliopsida</taxon>
        <taxon>eudicotyledons</taxon>
        <taxon>Gunneridae</taxon>
        <taxon>Pentapetalae</taxon>
        <taxon>rosids</taxon>
        <taxon>fabids</taxon>
        <taxon>Malpighiales</taxon>
        <taxon>Rhizophoraceae</taxon>
        <taxon>Rhizophora</taxon>
    </lineage>
</organism>
<dbReference type="EMBL" id="GGEC01039500">
    <property type="protein sequence ID" value="MBX19984.1"/>
    <property type="molecule type" value="Transcribed_RNA"/>
</dbReference>
<keyword evidence="1" id="KW-0808">Transferase</keyword>
<keyword evidence="1" id="KW-0418">Kinase</keyword>
<proteinExistence type="predicted"/>
<dbReference type="GO" id="GO:0016301">
    <property type="term" value="F:kinase activity"/>
    <property type="evidence" value="ECO:0007669"/>
    <property type="project" value="UniProtKB-KW"/>
</dbReference>
<evidence type="ECO:0000313" key="1">
    <source>
        <dbReference type="EMBL" id="MBX19984.1"/>
    </source>
</evidence>
<dbReference type="AlphaFoldDB" id="A0A2P2LPS9"/>
<reference evidence="1" key="1">
    <citation type="submission" date="2018-02" db="EMBL/GenBank/DDBJ databases">
        <title>Rhizophora mucronata_Transcriptome.</title>
        <authorList>
            <person name="Meera S.P."/>
            <person name="Sreeshan A."/>
            <person name="Augustine A."/>
        </authorList>
    </citation>
    <scope>NUCLEOTIDE SEQUENCE</scope>
    <source>
        <tissue evidence="1">Leaf</tissue>
    </source>
</reference>
<keyword evidence="1" id="KW-0675">Receptor</keyword>
<accession>A0A2P2LPS9</accession>
<protein>
    <submittedName>
        <fullName evidence="1">Putative leucine-rich repeat receptor-like protein kinase At5g49770</fullName>
    </submittedName>
</protein>